<organism evidence="2 3">
    <name type="scientific">Streptomyces jumonjinensis</name>
    <dbReference type="NCBI Taxonomy" id="1945"/>
    <lineage>
        <taxon>Bacteria</taxon>
        <taxon>Bacillati</taxon>
        <taxon>Actinomycetota</taxon>
        <taxon>Actinomycetes</taxon>
        <taxon>Kitasatosporales</taxon>
        <taxon>Streptomycetaceae</taxon>
        <taxon>Streptomyces</taxon>
    </lineage>
</organism>
<dbReference type="OrthoDB" id="4334712at2"/>
<dbReference type="InterPro" id="IPR021224">
    <property type="entry name" value="DUF2690"/>
</dbReference>
<dbReference type="Pfam" id="PF10901">
    <property type="entry name" value="DUF2690"/>
    <property type="match status" value="1"/>
</dbReference>
<evidence type="ECO:0000313" key="3">
    <source>
        <dbReference type="Proteomes" id="UP000419138"/>
    </source>
</evidence>
<feature type="non-terminal residue" evidence="2">
    <location>
        <position position="1"/>
    </location>
</feature>
<gene>
    <name evidence="2" type="ORF">FF041_10400</name>
</gene>
<comment type="caution">
    <text evidence="2">The sequence shown here is derived from an EMBL/GenBank/DDBJ whole genome shotgun (WGS) entry which is preliminary data.</text>
</comment>
<dbReference type="AlphaFoldDB" id="A0A646KF60"/>
<sequence length="163" mass="15811">LAGAAAALAVIVLAVLLVGSDDGGKEVKAAPQASRTPSAEAASSAPSAPAVKTKCTGEECVGGDPQAMGCGGELAETVSSAKLGTARVEVRYSKVCGAAWARLTDAAPGDAVAISVGGKGVQNGLVKAESEAYTMMTAVPEGATAEACATAKATGARACTGEW</sequence>
<keyword evidence="3" id="KW-1185">Reference proteome</keyword>
<dbReference type="RefSeq" id="WP_153522282.1">
    <property type="nucleotide sequence ID" value="NZ_VCLA01000086.1"/>
</dbReference>
<protein>
    <submittedName>
        <fullName evidence="2">DUF2690 domain-containing protein</fullName>
    </submittedName>
</protein>
<evidence type="ECO:0000313" key="2">
    <source>
        <dbReference type="EMBL" id="MQT00617.1"/>
    </source>
</evidence>
<feature type="region of interest" description="Disordered" evidence="1">
    <location>
        <begin position="24"/>
        <end position="50"/>
    </location>
</feature>
<proteinExistence type="predicted"/>
<feature type="compositionally biased region" description="Low complexity" evidence="1">
    <location>
        <begin position="33"/>
        <end position="50"/>
    </location>
</feature>
<reference evidence="2 3" key="1">
    <citation type="submission" date="2019-05" db="EMBL/GenBank/DDBJ databases">
        <title>Comparative genomics and metabolomics analyses of clavulanic acid producing Streptomyces species provides insight into specialized metabolism and evolution of beta-lactam biosynthetic gene clusters.</title>
        <authorList>
            <person name="Moore M.A."/>
            <person name="Cruz-Morales P."/>
            <person name="Barona Gomez F."/>
            <person name="Kapil T."/>
        </authorList>
    </citation>
    <scope>NUCLEOTIDE SEQUENCE [LARGE SCALE GENOMIC DNA]</scope>
    <source>
        <strain evidence="2 3">NRRL 5741</strain>
    </source>
</reference>
<evidence type="ECO:0000256" key="1">
    <source>
        <dbReference type="SAM" id="MobiDB-lite"/>
    </source>
</evidence>
<dbReference type="Proteomes" id="UP000419138">
    <property type="component" value="Unassembled WGS sequence"/>
</dbReference>
<dbReference type="EMBL" id="VCLA01000086">
    <property type="protein sequence ID" value="MQT00617.1"/>
    <property type="molecule type" value="Genomic_DNA"/>
</dbReference>
<accession>A0A646KF60</accession>
<name>A0A646KF60_STRJU</name>